<protein>
    <submittedName>
        <fullName evidence="1">Uncharacterized protein</fullName>
    </submittedName>
</protein>
<dbReference type="EMBL" id="GBXM01035725">
    <property type="protein sequence ID" value="JAH72852.1"/>
    <property type="molecule type" value="Transcribed_RNA"/>
</dbReference>
<name>A0A0E9V491_ANGAN</name>
<evidence type="ECO:0000313" key="1">
    <source>
        <dbReference type="EMBL" id="JAH72852.1"/>
    </source>
</evidence>
<accession>A0A0E9V491</accession>
<reference evidence="1" key="1">
    <citation type="submission" date="2014-11" db="EMBL/GenBank/DDBJ databases">
        <authorList>
            <person name="Amaro Gonzalez C."/>
        </authorList>
    </citation>
    <scope>NUCLEOTIDE SEQUENCE</scope>
</reference>
<dbReference type="AlphaFoldDB" id="A0A0E9V491"/>
<organism evidence="1">
    <name type="scientific">Anguilla anguilla</name>
    <name type="common">European freshwater eel</name>
    <name type="synonym">Muraena anguilla</name>
    <dbReference type="NCBI Taxonomy" id="7936"/>
    <lineage>
        <taxon>Eukaryota</taxon>
        <taxon>Metazoa</taxon>
        <taxon>Chordata</taxon>
        <taxon>Craniata</taxon>
        <taxon>Vertebrata</taxon>
        <taxon>Euteleostomi</taxon>
        <taxon>Actinopterygii</taxon>
        <taxon>Neopterygii</taxon>
        <taxon>Teleostei</taxon>
        <taxon>Anguilliformes</taxon>
        <taxon>Anguillidae</taxon>
        <taxon>Anguilla</taxon>
    </lineage>
</organism>
<reference evidence="1" key="2">
    <citation type="journal article" date="2015" name="Fish Shellfish Immunol.">
        <title>Early steps in the European eel (Anguilla anguilla)-Vibrio vulnificus interaction in the gills: Role of the RtxA13 toxin.</title>
        <authorList>
            <person name="Callol A."/>
            <person name="Pajuelo D."/>
            <person name="Ebbesson L."/>
            <person name="Teles M."/>
            <person name="MacKenzie S."/>
            <person name="Amaro C."/>
        </authorList>
    </citation>
    <scope>NUCLEOTIDE SEQUENCE</scope>
</reference>
<sequence>MESSVQIVTSFQKCLCSPVKLHRLQS</sequence>
<proteinExistence type="predicted"/>